<organism evidence="2 3">
    <name type="scientific">Candidatus Borkfalkia avicola</name>
    <dbReference type="NCBI Taxonomy" id="2838503"/>
    <lineage>
        <taxon>Bacteria</taxon>
        <taxon>Bacillati</taxon>
        <taxon>Bacillota</taxon>
        <taxon>Clostridia</taxon>
        <taxon>Christensenellales</taxon>
        <taxon>Christensenellaceae</taxon>
        <taxon>Candidatus Borkfalkia</taxon>
    </lineage>
</organism>
<gene>
    <name evidence="2" type="ORF">H9726_00655</name>
</gene>
<feature type="transmembrane region" description="Helical" evidence="1">
    <location>
        <begin position="12"/>
        <end position="33"/>
    </location>
</feature>
<evidence type="ECO:0000313" key="3">
    <source>
        <dbReference type="Proteomes" id="UP000824025"/>
    </source>
</evidence>
<dbReference type="AlphaFoldDB" id="A0A9D2D5F6"/>
<dbReference type="Proteomes" id="UP000824025">
    <property type="component" value="Unassembled WGS sequence"/>
</dbReference>
<keyword evidence="1" id="KW-1133">Transmembrane helix</keyword>
<sequence>MKEEKFKKVVMGATVAAVLLLAVLLIFLVYQLIAISVRRNREAELTAQLQECLAYIEQAESDLEVYRGRVWLETLARELGMKGLGDIDWDAAAAAAQLRIAVRDGELVLLAEVGDL</sequence>
<protein>
    <submittedName>
        <fullName evidence="2">Uncharacterized protein</fullName>
    </submittedName>
</protein>
<dbReference type="EMBL" id="DXCF01000003">
    <property type="protein sequence ID" value="HIZ08972.1"/>
    <property type="molecule type" value="Genomic_DNA"/>
</dbReference>
<name>A0A9D2D5F6_9FIRM</name>
<reference evidence="2" key="2">
    <citation type="submission" date="2021-04" db="EMBL/GenBank/DDBJ databases">
        <authorList>
            <person name="Gilroy R."/>
        </authorList>
    </citation>
    <scope>NUCLEOTIDE SEQUENCE</scope>
    <source>
        <strain evidence="2">CHK192-19661</strain>
    </source>
</reference>
<proteinExistence type="predicted"/>
<evidence type="ECO:0000256" key="1">
    <source>
        <dbReference type="SAM" id="Phobius"/>
    </source>
</evidence>
<keyword evidence="1" id="KW-0812">Transmembrane</keyword>
<reference evidence="2" key="1">
    <citation type="journal article" date="2021" name="PeerJ">
        <title>Extensive microbial diversity within the chicken gut microbiome revealed by metagenomics and culture.</title>
        <authorList>
            <person name="Gilroy R."/>
            <person name="Ravi A."/>
            <person name="Getino M."/>
            <person name="Pursley I."/>
            <person name="Horton D.L."/>
            <person name="Alikhan N.F."/>
            <person name="Baker D."/>
            <person name="Gharbi K."/>
            <person name="Hall N."/>
            <person name="Watson M."/>
            <person name="Adriaenssens E.M."/>
            <person name="Foster-Nyarko E."/>
            <person name="Jarju S."/>
            <person name="Secka A."/>
            <person name="Antonio M."/>
            <person name="Oren A."/>
            <person name="Chaudhuri R.R."/>
            <person name="La Ragione R."/>
            <person name="Hildebrand F."/>
            <person name="Pallen M.J."/>
        </authorList>
    </citation>
    <scope>NUCLEOTIDE SEQUENCE</scope>
    <source>
        <strain evidence="2">CHK192-19661</strain>
    </source>
</reference>
<keyword evidence="1" id="KW-0472">Membrane</keyword>
<evidence type="ECO:0000313" key="2">
    <source>
        <dbReference type="EMBL" id="HIZ08972.1"/>
    </source>
</evidence>
<comment type="caution">
    <text evidence="2">The sequence shown here is derived from an EMBL/GenBank/DDBJ whole genome shotgun (WGS) entry which is preliminary data.</text>
</comment>
<accession>A0A9D2D5F6</accession>